<dbReference type="eggNOG" id="COG1357">
    <property type="taxonomic scope" value="Bacteria"/>
</dbReference>
<organism evidence="2 3">
    <name type="scientific">Chamaesiphon minutus (strain ATCC 27169 / PCC 6605)</name>
    <dbReference type="NCBI Taxonomy" id="1173020"/>
    <lineage>
        <taxon>Bacteria</taxon>
        <taxon>Bacillati</taxon>
        <taxon>Cyanobacteriota</taxon>
        <taxon>Cyanophyceae</taxon>
        <taxon>Gomontiellales</taxon>
        <taxon>Chamaesiphonaceae</taxon>
        <taxon>Chamaesiphon</taxon>
    </lineage>
</organism>
<gene>
    <name evidence="2" type="ORF">Cha6605_0199</name>
</gene>
<dbReference type="HOGENOM" id="CLU_465176_0_0_3"/>
<dbReference type="SUPFAM" id="SSF141571">
    <property type="entry name" value="Pentapeptide repeat-like"/>
    <property type="match status" value="2"/>
</dbReference>
<sequence>MDRDELRQRYSKGRKNFTGLNLSGLDLCYLQMPCADLSNSNLSNTKLTSANLEVANLSRVNLENADLKWINIARANLNQANLRGVNMSSLNLGTANLEEANLEGASLFNIRLGGTNLTGANLSNTDLKRAWLNKVSLRNANLTGADLTGANLQGSDLTGANLTDAKFDGVCWLQVQIDPSLLPEKDALIWRISNQGVDNLHSIDLSNTDLRSVNLQNTDLSDTNLCKANLLFANLSGANLTGANLSSANLAQANLTNTNLTDVNLTNAQLCKTNFSSANFQNIQFNGTSFFNANLVGTINVPPSILSTSIIPLNHPDTHLLNEIRDVTEELTCRSEKDDPYEIFIWNTIDKGKFTLEKLLRAIAYLIPTSIDNLQRISPDTDKLTKAYQFLLSAIEEQLTDIELWQLETESIGDVSYARPCIVIGRTLDGDWLGVTTQVMSVLQIEINTDEKFYVNDRGAVKPENQKLISILDRVLPEANKLLPDSEATEQIIWSLAENRDDMLQNLLLSTKHFGVKDIRGGEYLFQRTDVEDNEVDRRESFATLVIDNLDDVRVYFIGGCNVDIYLLGKTKNHDWIGIQTGVTWT</sequence>
<dbReference type="Gene3D" id="3.40.1460.10">
    <property type="entry name" value="Nuclease A inhibitor-like"/>
    <property type="match status" value="2"/>
</dbReference>
<reference evidence="2 3" key="1">
    <citation type="submission" date="2012-05" db="EMBL/GenBank/DDBJ databases">
        <title>Finished chromosome of genome of Chamaesiphon sp. PCC 6605.</title>
        <authorList>
            <consortium name="US DOE Joint Genome Institute"/>
            <person name="Gugger M."/>
            <person name="Coursin T."/>
            <person name="Rippka R."/>
            <person name="Tandeau De Marsac N."/>
            <person name="Huntemann M."/>
            <person name="Wei C.-L."/>
            <person name="Han J."/>
            <person name="Detter J.C."/>
            <person name="Han C."/>
            <person name="Tapia R."/>
            <person name="Chen A."/>
            <person name="Kyrpides N."/>
            <person name="Mavromatis K."/>
            <person name="Markowitz V."/>
            <person name="Szeto E."/>
            <person name="Ivanova N."/>
            <person name="Pagani I."/>
            <person name="Pati A."/>
            <person name="Goodwin L."/>
            <person name="Nordberg H.P."/>
            <person name="Cantor M.N."/>
            <person name="Hua S.X."/>
            <person name="Woyke T."/>
            <person name="Kerfeld C.A."/>
        </authorList>
    </citation>
    <scope>NUCLEOTIDE SEQUENCE [LARGE SCALE GENOMIC DNA]</scope>
    <source>
        <strain evidence="3">ATCC 27169 / PCC 6605</strain>
    </source>
</reference>
<dbReference type="Pfam" id="PF00805">
    <property type="entry name" value="Pentapeptide"/>
    <property type="match status" value="3"/>
</dbReference>
<dbReference type="KEGG" id="cmp:Cha6605_0199"/>
<dbReference type="InterPro" id="IPR001646">
    <property type="entry name" value="5peptide_repeat"/>
</dbReference>
<dbReference type="PANTHER" id="PTHR47485">
    <property type="entry name" value="THYLAKOID LUMENAL 17.4 KDA PROTEIN, CHLOROPLASTIC"/>
    <property type="match status" value="1"/>
</dbReference>
<name>K9U8U0_CHAP6</name>
<dbReference type="PANTHER" id="PTHR47485:SF1">
    <property type="entry name" value="THYLAKOID LUMENAL 17.4 KDA PROTEIN, CHLOROPLASTIC"/>
    <property type="match status" value="1"/>
</dbReference>
<dbReference type="Gene3D" id="2.160.20.80">
    <property type="entry name" value="E3 ubiquitin-protein ligase SopA"/>
    <property type="match status" value="2"/>
</dbReference>
<dbReference type="OrthoDB" id="518112at2"/>
<dbReference type="SUPFAM" id="SSF82602">
    <property type="entry name" value="Nuclease A inhibitor (NuiA)"/>
    <property type="match status" value="2"/>
</dbReference>
<dbReference type="AlphaFoldDB" id="K9U8U0"/>
<keyword evidence="1" id="KW-0677">Repeat</keyword>
<keyword evidence="3" id="KW-1185">Reference proteome</keyword>
<dbReference type="EMBL" id="CP003600">
    <property type="protein sequence ID" value="AFY91502.1"/>
    <property type="molecule type" value="Genomic_DNA"/>
</dbReference>
<evidence type="ECO:0000256" key="1">
    <source>
        <dbReference type="ARBA" id="ARBA00022737"/>
    </source>
</evidence>
<dbReference type="RefSeq" id="WP_015157697.1">
    <property type="nucleotide sequence ID" value="NC_019697.1"/>
</dbReference>
<dbReference type="InterPro" id="IPR036587">
    <property type="entry name" value="NucleaseA_inhib-like_sf"/>
</dbReference>
<dbReference type="Proteomes" id="UP000010366">
    <property type="component" value="Chromosome"/>
</dbReference>
<dbReference type="Pfam" id="PF07924">
    <property type="entry name" value="NuiA"/>
    <property type="match status" value="2"/>
</dbReference>
<evidence type="ECO:0000313" key="2">
    <source>
        <dbReference type="EMBL" id="AFY91502.1"/>
    </source>
</evidence>
<accession>K9U8U0</accession>
<dbReference type="InterPro" id="IPR012489">
    <property type="entry name" value="NucleaseA_inhib-like"/>
</dbReference>
<proteinExistence type="predicted"/>
<protein>
    <submittedName>
        <fullName evidence="2">Putative low-complexity protein</fullName>
    </submittedName>
</protein>
<dbReference type="STRING" id="1173020.Cha6605_0199"/>
<evidence type="ECO:0000313" key="3">
    <source>
        <dbReference type="Proteomes" id="UP000010366"/>
    </source>
</evidence>